<proteinExistence type="predicted"/>
<reference evidence="1 2" key="1">
    <citation type="submission" date="2020-07" db="EMBL/GenBank/DDBJ databases">
        <title>Sequencing the genomes of 1000 actinobacteria strains.</title>
        <authorList>
            <person name="Klenk H.-P."/>
        </authorList>
    </citation>
    <scope>NUCLEOTIDE SEQUENCE [LARGE SCALE GENOMIC DNA]</scope>
    <source>
        <strain evidence="1 2">DSM 45763</strain>
    </source>
</reference>
<evidence type="ECO:0000313" key="1">
    <source>
        <dbReference type="EMBL" id="NYF39539.1"/>
    </source>
</evidence>
<organism evidence="1 2">
    <name type="scientific">Streptosporangium sandarakinum</name>
    <dbReference type="NCBI Taxonomy" id="1260955"/>
    <lineage>
        <taxon>Bacteria</taxon>
        <taxon>Bacillati</taxon>
        <taxon>Actinomycetota</taxon>
        <taxon>Actinomycetes</taxon>
        <taxon>Streptosporangiales</taxon>
        <taxon>Streptosporangiaceae</taxon>
        <taxon>Streptosporangium</taxon>
    </lineage>
</organism>
<evidence type="ECO:0000313" key="2">
    <source>
        <dbReference type="Proteomes" id="UP000576393"/>
    </source>
</evidence>
<sequence>MLSRPRARARHEGLAPVQTYLFAHTPIVVVYDCR</sequence>
<dbReference type="AlphaFoldDB" id="A0A852UTJ2"/>
<gene>
    <name evidence="1" type="ORF">HDA43_001698</name>
</gene>
<name>A0A852UTJ2_9ACTN</name>
<accession>A0A852UTJ2</accession>
<dbReference type="EMBL" id="JACCCO010000001">
    <property type="protein sequence ID" value="NYF39539.1"/>
    <property type="molecule type" value="Genomic_DNA"/>
</dbReference>
<dbReference type="Proteomes" id="UP000576393">
    <property type="component" value="Unassembled WGS sequence"/>
</dbReference>
<keyword evidence="2" id="KW-1185">Reference proteome</keyword>
<protein>
    <submittedName>
        <fullName evidence="1">Uncharacterized protein</fullName>
    </submittedName>
</protein>
<comment type="caution">
    <text evidence="1">The sequence shown here is derived from an EMBL/GenBank/DDBJ whole genome shotgun (WGS) entry which is preliminary data.</text>
</comment>